<accession>A0A2I0IZV5</accession>
<organism evidence="2 3">
    <name type="scientific">Punica granatum</name>
    <name type="common">Pomegranate</name>
    <dbReference type="NCBI Taxonomy" id="22663"/>
    <lineage>
        <taxon>Eukaryota</taxon>
        <taxon>Viridiplantae</taxon>
        <taxon>Streptophyta</taxon>
        <taxon>Embryophyta</taxon>
        <taxon>Tracheophyta</taxon>
        <taxon>Spermatophyta</taxon>
        <taxon>Magnoliopsida</taxon>
        <taxon>eudicotyledons</taxon>
        <taxon>Gunneridae</taxon>
        <taxon>Pentapetalae</taxon>
        <taxon>rosids</taxon>
        <taxon>malvids</taxon>
        <taxon>Myrtales</taxon>
        <taxon>Lythraceae</taxon>
        <taxon>Punica</taxon>
    </lineage>
</organism>
<proteinExistence type="predicted"/>
<dbReference type="PANTHER" id="PTHR32108">
    <property type="entry name" value="DNA-DIRECTED RNA POLYMERASE SUBUNIT ALPHA"/>
    <property type="match status" value="1"/>
</dbReference>
<dbReference type="Gene3D" id="2.40.70.10">
    <property type="entry name" value="Acid Proteases"/>
    <property type="match status" value="1"/>
</dbReference>
<dbReference type="Proteomes" id="UP000233551">
    <property type="component" value="Unassembled WGS sequence"/>
</dbReference>
<dbReference type="STRING" id="22663.A0A2I0IZV5"/>
<evidence type="ECO:0000256" key="1">
    <source>
        <dbReference type="SAM" id="MobiDB-lite"/>
    </source>
</evidence>
<protein>
    <recommendedName>
        <fullName evidence="4">Retrotransposon gag domain-containing protein</fullName>
    </recommendedName>
</protein>
<feature type="region of interest" description="Disordered" evidence="1">
    <location>
        <begin position="146"/>
        <end position="172"/>
    </location>
</feature>
<feature type="region of interest" description="Disordered" evidence="1">
    <location>
        <begin position="284"/>
        <end position="317"/>
    </location>
</feature>
<sequence length="717" mass="78897">MEETIRALQANEARPDARYGDCSLFPGMRLPSKVKIPEFKTYEGTTDPRHHLRHYQGKMLQYWEYEEFVIHSFQDNLSGSALDWFMSLKAEDIPTWVDLSWKFIDQYQYWVYYSHLLAHTSSFSNLIEAGKKFNLGIKLGRMEGPALKGEESAKRTSAMPTSSSGRRGKEVSVNAVNPARATSQQYSINYTPLPPVVPAYTPPAPQYRPQPQSPVVHHYASTPPQAPQYRPTSSGASQSVQQVPPPQGQPRGVVQSHTRRQYPSLPVPLSHIYQQLHASNKIGTIAPGPNFDPTIQDQSKQSPNVQTNPLPDHGPAQGPSINMIGICMVEEGESKQGDSSPFVIEYVPTEATVGFAGIGASPAPFVIDVPVREPYFNDKVPWTYEGGVGNLEQQFNVMGVTHSGRLYENPATADKGKAPAAEVEAIPRAPPAPPKKVTEEEVEANMKIIKASEYKVVEQMAKSPAHVSLLALLLSSEPHREALLRVLTAAQVPKGTPPDWMEETVSSIFSSTISFSDDELPSEGCTHSWALHIVYKCNNHTVGRVMIDNGSALNVCPVTTLKQMNMDLNRVRLSKTAVRAFDGSRREANGEIDLLIDVGPCSFSITFQVLDISNAFSLLLGRPWIHSAGATISTASLRTMGGSTGACKFPHCLTVFPDLHSSSGAPLTALPWTSMTRLTLCQPCMPSPRRFLQGFTSARRRKMRSLTIGPQSRAIRL</sequence>
<dbReference type="PANTHER" id="PTHR32108:SF9">
    <property type="entry name" value="REVERSE TRANSCRIPTASE RNASE H-LIKE DOMAIN-CONTAINING PROTEIN"/>
    <property type="match status" value="1"/>
</dbReference>
<feature type="compositionally biased region" description="Pro residues" evidence="1">
    <location>
        <begin position="201"/>
        <end position="212"/>
    </location>
</feature>
<reference evidence="2 3" key="1">
    <citation type="submission" date="2017-11" db="EMBL/GenBank/DDBJ databases">
        <title>De-novo sequencing of pomegranate (Punica granatum L.) genome.</title>
        <authorList>
            <person name="Akparov Z."/>
            <person name="Amiraslanov A."/>
            <person name="Hajiyeva S."/>
            <person name="Abbasov M."/>
            <person name="Kaur K."/>
            <person name="Hamwieh A."/>
            <person name="Solovyev V."/>
            <person name="Salamov A."/>
            <person name="Braich B."/>
            <person name="Kosarev P."/>
            <person name="Mahmoud A."/>
            <person name="Hajiyev E."/>
            <person name="Babayeva S."/>
            <person name="Izzatullayeva V."/>
            <person name="Mammadov A."/>
            <person name="Mammadov A."/>
            <person name="Sharifova S."/>
            <person name="Ojaghi J."/>
            <person name="Eynullazada K."/>
            <person name="Bayramov B."/>
            <person name="Abdulazimova A."/>
            <person name="Shahmuradov I."/>
        </authorList>
    </citation>
    <scope>NUCLEOTIDE SEQUENCE [LARGE SCALE GENOMIC DNA]</scope>
    <source>
        <strain evidence="3">cv. AG2017</strain>
        <tissue evidence="2">Leaf</tissue>
    </source>
</reference>
<evidence type="ECO:0000313" key="2">
    <source>
        <dbReference type="EMBL" id="PKI49529.1"/>
    </source>
</evidence>
<feature type="compositionally biased region" description="Polar residues" evidence="1">
    <location>
        <begin position="293"/>
        <end position="309"/>
    </location>
</feature>
<evidence type="ECO:0008006" key="4">
    <source>
        <dbReference type="Google" id="ProtNLM"/>
    </source>
</evidence>
<dbReference type="EMBL" id="PGOL01002235">
    <property type="protein sequence ID" value="PKI49529.1"/>
    <property type="molecule type" value="Genomic_DNA"/>
</dbReference>
<dbReference type="CDD" id="cd00303">
    <property type="entry name" value="retropepsin_like"/>
    <property type="match status" value="1"/>
</dbReference>
<comment type="caution">
    <text evidence="2">The sequence shown here is derived from an EMBL/GenBank/DDBJ whole genome shotgun (WGS) entry which is preliminary data.</text>
</comment>
<keyword evidence="3" id="KW-1185">Reference proteome</keyword>
<name>A0A2I0IZV5_PUNGR</name>
<feature type="region of interest" description="Disordered" evidence="1">
    <location>
        <begin position="201"/>
        <end position="258"/>
    </location>
</feature>
<feature type="compositionally biased region" description="Low complexity" evidence="1">
    <location>
        <begin position="233"/>
        <end position="242"/>
    </location>
</feature>
<evidence type="ECO:0000313" key="3">
    <source>
        <dbReference type="Proteomes" id="UP000233551"/>
    </source>
</evidence>
<dbReference type="InterPro" id="IPR021109">
    <property type="entry name" value="Peptidase_aspartic_dom_sf"/>
</dbReference>
<gene>
    <name evidence="2" type="ORF">CRG98_030066</name>
</gene>
<dbReference type="AlphaFoldDB" id="A0A2I0IZV5"/>